<reference evidence="2" key="1">
    <citation type="journal article" date="2018" name="Gigascience">
        <title>Genome assembly of the Pink Ipe (Handroanthus impetiginosus, Bignoniaceae), a highly valued, ecologically keystone Neotropical timber forest tree.</title>
        <authorList>
            <person name="Silva-Junior O.B."/>
            <person name="Grattapaglia D."/>
            <person name="Novaes E."/>
            <person name="Collevatti R.G."/>
        </authorList>
    </citation>
    <scope>NUCLEOTIDE SEQUENCE [LARGE SCALE GENOMIC DNA]</scope>
    <source>
        <strain evidence="2">cv. UFG-1</strain>
    </source>
</reference>
<keyword evidence="2" id="KW-1185">Reference proteome</keyword>
<dbReference type="GO" id="GO:0030014">
    <property type="term" value="C:CCR4-NOT complex"/>
    <property type="evidence" value="ECO:0007669"/>
    <property type="project" value="InterPro"/>
</dbReference>
<dbReference type="Proteomes" id="UP000231279">
    <property type="component" value="Unassembled WGS sequence"/>
</dbReference>
<organism evidence="1 2">
    <name type="scientific">Handroanthus impetiginosus</name>
    <dbReference type="NCBI Taxonomy" id="429701"/>
    <lineage>
        <taxon>Eukaryota</taxon>
        <taxon>Viridiplantae</taxon>
        <taxon>Streptophyta</taxon>
        <taxon>Embryophyta</taxon>
        <taxon>Tracheophyta</taxon>
        <taxon>Spermatophyta</taxon>
        <taxon>Magnoliopsida</taxon>
        <taxon>eudicotyledons</taxon>
        <taxon>Gunneridae</taxon>
        <taxon>Pentapetalae</taxon>
        <taxon>asterids</taxon>
        <taxon>lamiids</taxon>
        <taxon>Lamiales</taxon>
        <taxon>Bignoniaceae</taxon>
        <taxon>Crescentiina</taxon>
        <taxon>Tabebuia alliance</taxon>
        <taxon>Handroanthus</taxon>
    </lineage>
</organism>
<proteinExistence type="predicted"/>
<evidence type="ECO:0000313" key="1">
    <source>
        <dbReference type="EMBL" id="PIM99070.1"/>
    </source>
</evidence>
<dbReference type="STRING" id="429701.A0A2G9G189"/>
<accession>A0A2G9G189</accession>
<dbReference type="EMBL" id="NKXS01007842">
    <property type="protein sequence ID" value="PIM99070.1"/>
    <property type="molecule type" value="Genomic_DNA"/>
</dbReference>
<name>A0A2G9G189_9LAMI</name>
<gene>
    <name evidence="1" type="ORF">CDL12_28439</name>
</gene>
<comment type="caution">
    <text evidence="1">The sequence shown here is derived from an EMBL/GenBank/DDBJ whole genome shotgun (WGS) entry which is preliminary data.</text>
</comment>
<dbReference type="Pfam" id="PF04078">
    <property type="entry name" value="Rcd1"/>
    <property type="match status" value="1"/>
</dbReference>
<dbReference type="InterPro" id="IPR011989">
    <property type="entry name" value="ARM-like"/>
</dbReference>
<protein>
    <submittedName>
        <fullName evidence="1">Protein involved in cell differentiation/sexual development</fullName>
    </submittedName>
</protein>
<dbReference type="Gene3D" id="1.25.10.10">
    <property type="entry name" value="Leucine-rich Repeat Variant"/>
    <property type="match status" value="1"/>
</dbReference>
<dbReference type="GO" id="GO:0006402">
    <property type="term" value="P:mRNA catabolic process"/>
    <property type="evidence" value="ECO:0007669"/>
    <property type="project" value="InterPro"/>
</dbReference>
<sequence length="320" mass="36349">MKNASENIAFLPPYLNPNLNPSPKVAACNNDADMQSVVQLILALRDPNLREDALCRLCKVFNFLLQHKKGMIPNLAMLLWNSPGTVAVLLQHFLFDLLQEVVSIYSLLSPPNLATAQSNRICNVLALLQCMASHPDTKILFLNAYVPLYVYPFLNTHCRDTTFEHLRLSTLGVIGFFVTEIDTDVIAYFLSGEMVPLCMRNMEIGKILSKTVATYIIRQILLCDVGLEYICEPQERFFALCRVMAIQIALLAQRPSFSKLLKLIIGCYLRLSDNPRARDALRSFLPRVLRDGTFTRCLQEDASTVEMLQRLLHNLYRPPR</sequence>
<dbReference type="OrthoDB" id="1183224at2759"/>
<dbReference type="PANTHER" id="PTHR12262">
    <property type="entry name" value="CCR4-NOT TRANSCRIPTION COMPLEX SUBUNIT 9"/>
    <property type="match status" value="1"/>
</dbReference>
<dbReference type="InterPro" id="IPR007216">
    <property type="entry name" value="CNOT9"/>
</dbReference>
<dbReference type="AlphaFoldDB" id="A0A2G9G189"/>
<evidence type="ECO:0000313" key="2">
    <source>
        <dbReference type="Proteomes" id="UP000231279"/>
    </source>
</evidence>